<evidence type="ECO:0000313" key="3">
    <source>
        <dbReference type="EMBL" id="CAD8437656.1"/>
    </source>
</evidence>
<evidence type="ECO:0000256" key="1">
    <source>
        <dbReference type="SAM" id="SignalP"/>
    </source>
</evidence>
<evidence type="ECO:0000313" key="2">
    <source>
        <dbReference type="EMBL" id="CAD8437654.1"/>
    </source>
</evidence>
<dbReference type="AlphaFoldDB" id="A0A6T6SPZ3"/>
<reference evidence="3" key="1">
    <citation type="submission" date="2021-01" db="EMBL/GenBank/DDBJ databases">
        <authorList>
            <person name="Corre E."/>
            <person name="Pelletier E."/>
            <person name="Niang G."/>
            <person name="Scheremetjew M."/>
            <person name="Finn R."/>
            <person name="Kale V."/>
            <person name="Holt S."/>
            <person name="Cochrane G."/>
            <person name="Meng A."/>
            <person name="Brown T."/>
            <person name="Cohen L."/>
        </authorList>
    </citation>
    <scope>NUCLEOTIDE SEQUENCE</scope>
    <source>
        <strain evidence="3">CCMP2058</strain>
    </source>
</reference>
<feature type="chain" id="PRO_5036191690" evidence="1">
    <location>
        <begin position="19"/>
        <end position="199"/>
    </location>
</feature>
<keyword evidence="1" id="KW-0732">Signal</keyword>
<name>A0A6T6SPZ3_9EUKA</name>
<dbReference type="EMBL" id="HBEM01006541">
    <property type="protein sequence ID" value="CAD8437654.1"/>
    <property type="molecule type" value="Transcribed_RNA"/>
</dbReference>
<protein>
    <submittedName>
        <fullName evidence="3">Uncharacterized protein</fullName>
    </submittedName>
</protein>
<sequence length="199" mass="22735">MSPKISPVSTIMAIICLGLPITPSTVHKSSTSSHRRPWVLPRIKPRLLRRSTNSYHNIKSTLEHVYKIRGGERREPCECPVCSDKSEKAPQAFPEAWSPSRQMTLRIPEMLLEYSPYCVWDAVTPSSLNQMQQRTAELSHVKLSDEHNERCRSHKNRGVLTNIFLFFFELFAECFGICLETCEGALEALYDSSDDEDDC</sequence>
<proteinExistence type="predicted"/>
<feature type="signal peptide" evidence="1">
    <location>
        <begin position="1"/>
        <end position="18"/>
    </location>
</feature>
<dbReference type="EMBL" id="HBEM01006542">
    <property type="protein sequence ID" value="CAD8437656.1"/>
    <property type="molecule type" value="Transcribed_RNA"/>
</dbReference>
<accession>A0A6T6SPZ3</accession>
<gene>
    <name evidence="2" type="ORF">LAMO00422_LOCUS4557</name>
    <name evidence="3" type="ORF">LAMO00422_LOCUS4558</name>
</gene>
<organism evidence="3">
    <name type="scientific">Amorphochlora amoebiformis</name>
    <dbReference type="NCBI Taxonomy" id="1561963"/>
    <lineage>
        <taxon>Eukaryota</taxon>
        <taxon>Sar</taxon>
        <taxon>Rhizaria</taxon>
        <taxon>Cercozoa</taxon>
        <taxon>Chlorarachniophyceae</taxon>
        <taxon>Amorphochlora</taxon>
    </lineage>
</organism>